<dbReference type="Pfam" id="PF00805">
    <property type="entry name" value="Pentapeptide"/>
    <property type="match status" value="3"/>
</dbReference>
<evidence type="ECO:0000259" key="2">
    <source>
        <dbReference type="Pfam" id="PF20694"/>
    </source>
</evidence>
<gene>
    <name evidence="3" type="ORF">OGM63_13180</name>
</gene>
<keyword evidence="1" id="KW-0677">Repeat</keyword>
<evidence type="ECO:0000313" key="4">
    <source>
        <dbReference type="Proteomes" id="UP001526143"/>
    </source>
</evidence>
<protein>
    <submittedName>
        <fullName evidence="3">Pentapeptide repeat-containing protein</fullName>
    </submittedName>
</protein>
<organism evidence="3 4">
    <name type="scientific">Plectonema radiosum NIES-515</name>
    <dbReference type="NCBI Taxonomy" id="2986073"/>
    <lineage>
        <taxon>Bacteria</taxon>
        <taxon>Bacillati</taxon>
        <taxon>Cyanobacteriota</taxon>
        <taxon>Cyanophyceae</taxon>
        <taxon>Oscillatoriophycideae</taxon>
        <taxon>Oscillatoriales</taxon>
        <taxon>Microcoleaceae</taxon>
        <taxon>Plectonema</taxon>
    </lineage>
</organism>
<dbReference type="Gene3D" id="2.160.20.80">
    <property type="entry name" value="E3 ubiquitin-protein ligase SopA"/>
    <property type="match status" value="2"/>
</dbReference>
<dbReference type="PANTHER" id="PTHR47485:SF1">
    <property type="entry name" value="THYLAKOID LUMENAL 17.4 KDA PROTEIN, CHLOROPLASTIC"/>
    <property type="match status" value="1"/>
</dbReference>
<accession>A0ABT3AZ90</accession>
<dbReference type="PANTHER" id="PTHR47485">
    <property type="entry name" value="THYLAKOID LUMENAL 17.4 KDA PROTEIN, CHLOROPLASTIC"/>
    <property type="match status" value="1"/>
</dbReference>
<keyword evidence="4" id="KW-1185">Reference proteome</keyword>
<dbReference type="SUPFAM" id="SSF141571">
    <property type="entry name" value="Pentapeptide repeat-like"/>
    <property type="match status" value="1"/>
</dbReference>
<feature type="domain" description="TRADD-like N-terminal" evidence="2">
    <location>
        <begin position="144"/>
        <end position="203"/>
    </location>
</feature>
<name>A0ABT3AZ90_9CYAN</name>
<dbReference type="InterPro" id="IPR001646">
    <property type="entry name" value="5peptide_repeat"/>
</dbReference>
<comment type="caution">
    <text evidence="3">The sequence shown here is derived from an EMBL/GenBank/DDBJ whole genome shotgun (WGS) entry which is preliminary data.</text>
</comment>
<reference evidence="3 4" key="1">
    <citation type="submission" date="2022-10" db="EMBL/GenBank/DDBJ databases">
        <title>Identification of biosynthetic pathway for the production of the potent trypsin inhibitor radiosumin.</title>
        <authorList>
            <person name="Fewer D.P."/>
            <person name="Delbaje E."/>
            <person name="Ouyang X."/>
            <person name="Agostino P.D."/>
            <person name="Wahlsten M."/>
            <person name="Jokela J."/>
            <person name="Permi P."/>
            <person name="Haapaniemi E."/>
            <person name="Koistinen H."/>
        </authorList>
    </citation>
    <scope>NUCLEOTIDE SEQUENCE [LARGE SCALE GENOMIC DNA]</scope>
    <source>
        <strain evidence="3 4">NIES-515</strain>
    </source>
</reference>
<evidence type="ECO:0000313" key="3">
    <source>
        <dbReference type="EMBL" id="MCV3214453.1"/>
    </source>
</evidence>
<proteinExistence type="predicted"/>
<dbReference type="RefSeq" id="WP_263746032.1">
    <property type="nucleotide sequence ID" value="NZ_JAOWRF010000195.1"/>
</dbReference>
<dbReference type="Pfam" id="PF20694">
    <property type="entry name" value="TRADD-like_N"/>
    <property type="match status" value="1"/>
</dbReference>
<dbReference type="Proteomes" id="UP001526143">
    <property type="component" value="Unassembled WGS sequence"/>
</dbReference>
<sequence length="426" mass="45152">MTDSSLARKRKKVTYTASTQGIERAEKALKRLGFESKSNFAQSQLLSRSTVTKFFQCQPIQLDSFKRICKALTLNWAEVARIIEEGQSQGLERNNYSSPDTDEVVQVQAVHRQVTVVDKQSKKIKAVIVLEGDINSVNSDLKVSLELALLTYPGDTIKITDIQAGSIRLIVEGSQEDIEWLVSRIQSGGLTELSGFPVEDIQILNESLDDEENDELNDKWHLVQEIVNHAVEGRNLRNADLSDADLIGVNLSGADLSGADLSGADLIGANLIIANLSGAKLSGADLIGADLIGANLSGVNLIGADLIGANLSGANLIGADLIGANLSGAKLSGANLISTDLSHAYLGGAKLRDANLRGANLMGANLIGANLSGANLSDVNLSDVNVKNARFGNNQGISEAIKRDLIQKGAIFADSPGDRSSILLSG</sequence>
<dbReference type="EMBL" id="JAOWRF010000195">
    <property type="protein sequence ID" value="MCV3214453.1"/>
    <property type="molecule type" value="Genomic_DNA"/>
</dbReference>
<dbReference type="InterPro" id="IPR049341">
    <property type="entry name" value="TRADD-like_N"/>
</dbReference>
<evidence type="ECO:0000256" key="1">
    <source>
        <dbReference type="ARBA" id="ARBA00022737"/>
    </source>
</evidence>